<sequence length="204" mass="23583">MDLCSITVDQLDKSLLKELIILLKKSDTTAFNKVYALYRAKIHRFAWRFVRCDESAAELTQLVFVHLWKYKDSINEEKDFNAYLLTITKNLVYKEFQRKAKLAAYQLSHDKAEPDYDPIGSVMNFKDYTNLAAKAIDDLPPQTKKVFKLSRDEGASYESIAEQLNISKNTVHSHIAKSLSHIRAYFKIHTPETVLAIFISLNLF</sequence>
<dbReference type="InterPro" id="IPR014327">
    <property type="entry name" value="RNA_pol_sigma70_bacteroid"/>
</dbReference>
<dbReference type="InterPro" id="IPR036388">
    <property type="entry name" value="WH-like_DNA-bd_sf"/>
</dbReference>
<keyword evidence="3" id="KW-0731">Sigma factor</keyword>
<dbReference type="GO" id="GO:0016987">
    <property type="term" value="F:sigma factor activity"/>
    <property type="evidence" value="ECO:0007669"/>
    <property type="project" value="UniProtKB-KW"/>
</dbReference>
<gene>
    <name evidence="7" type="ORF">FBD94_25085</name>
</gene>
<evidence type="ECO:0000259" key="6">
    <source>
        <dbReference type="Pfam" id="PF08281"/>
    </source>
</evidence>
<evidence type="ECO:0000256" key="4">
    <source>
        <dbReference type="ARBA" id="ARBA00023163"/>
    </source>
</evidence>
<accession>A0A4U1FZS7</accession>
<dbReference type="InterPro" id="IPR013325">
    <property type="entry name" value="RNA_pol_sigma_r2"/>
</dbReference>
<dbReference type="NCBIfam" id="TIGR02937">
    <property type="entry name" value="sigma70-ECF"/>
    <property type="match status" value="1"/>
</dbReference>
<dbReference type="EMBL" id="SWDX01000017">
    <property type="protein sequence ID" value="TKC55453.1"/>
    <property type="molecule type" value="Genomic_DNA"/>
</dbReference>
<dbReference type="InterPro" id="IPR007627">
    <property type="entry name" value="RNA_pol_sigma70_r2"/>
</dbReference>
<dbReference type="InterPro" id="IPR013324">
    <property type="entry name" value="RNA_pol_sigma_r3/r4-like"/>
</dbReference>
<dbReference type="InterPro" id="IPR014284">
    <property type="entry name" value="RNA_pol_sigma-70_dom"/>
</dbReference>
<reference evidence="7 8" key="1">
    <citation type="submission" date="2019-04" db="EMBL/GenBank/DDBJ databases">
        <title>Pedobacter sp. RP-1-16 sp. nov., isolated from Arctic soil.</title>
        <authorList>
            <person name="Dahal R.H."/>
            <person name="Kim D.-U."/>
        </authorList>
    </citation>
    <scope>NUCLEOTIDE SEQUENCE [LARGE SCALE GENOMIC DNA]</scope>
    <source>
        <strain evidence="7 8">RP-1-16</strain>
    </source>
</reference>
<dbReference type="InterPro" id="IPR013249">
    <property type="entry name" value="RNA_pol_sigma70_r4_t2"/>
</dbReference>
<dbReference type="CDD" id="cd06171">
    <property type="entry name" value="Sigma70_r4"/>
    <property type="match status" value="1"/>
</dbReference>
<feature type="domain" description="RNA polymerase sigma factor 70 region 4 type 2" evidence="6">
    <location>
        <begin position="134"/>
        <end position="181"/>
    </location>
</feature>
<dbReference type="Gene3D" id="1.10.10.10">
    <property type="entry name" value="Winged helix-like DNA-binding domain superfamily/Winged helix DNA-binding domain"/>
    <property type="match status" value="1"/>
</dbReference>
<dbReference type="SUPFAM" id="SSF88946">
    <property type="entry name" value="Sigma2 domain of RNA polymerase sigma factors"/>
    <property type="match status" value="1"/>
</dbReference>
<dbReference type="GO" id="GO:0006352">
    <property type="term" value="P:DNA-templated transcription initiation"/>
    <property type="evidence" value="ECO:0007669"/>
    <property type="project" value="InterPro"/>
</dbReference>
<protein>
    <submittedName>
        <fullName evidence="7">RNA polymerase sigma-70 factor</fullName>
    </submittedName>
</protein>
<organism evidence="7 8">
    <name type="scientific">Pedobacter hiemivivus</name>
    <dbReference type="NCBI Taxonomy" id="2530454"/>
    <lineage>
        <taxon>Bacteria</taxon>
        <taxon>Pseudomonadati</taxon>
        <taxon>Bacteroidota</taxon>
        <taxon>Sphingobacteriia</taxon>
        <taxon>Sphingobacteriales</taxon>
        <taxon>Sphingobacteriaceae</taxon>
        <taxon>Pedobacter</taxon>
    </lineage>
</organism>
<name>A0A4U1FZS7_9SPHI</name>
<comment type="caution">
    <text evidence="7">The sequence shown here is derived from an EMBL/GenBank/DDBJ whole genome shotgun (WGS) entry which is preliminary data.</text>
</comment>
<dbReference type="SUPFAM" id="SSF88659">
    <property type="entry name" value="Sigma3 and sigma4 domains of RNA polymerase sigma factors"/>
    <property type="match status" value="1"/>
</dbReference>
<dbReference type="Pfam" id="PF08281">
    <property type="entry name" value="Sigma70_r4_2"/>
    <property type="match status" value="1"/>
</dbReference>
<dbReference type="GO" id="GO:0003677">
    <property type="term" value="F:DNA binding"/>
    <property type="evidence" value="ECO:0007669"/>
    <property type="project" value="InterPro"/>
</dbReference>
<keyword evidence="2" id="KW-0805">Transcription regulation</keyword>
<evidence type="ECO:0000313" key="8">
    <source>
        <dbReference type="Proteomes" id="UP000309594"/>
    </source>
</evidence>
<evidence type="ECO:0000256" key="2">
    <source>
        <dbReference type="ARBA" id="ARBA00023015"/>
    </source>
</evidence>
<comment type="similarity">
    <text evidence="1">Belongs to the sigma-70 factor family. ECF subfamily.</text>
</comment>
<dbReference type="PANTHER" id="PTHR43133:SF46">
    <property type="entry name" value="RNA POLYMERASE SIGMA-70 FACTOR ECF SUBFAMILY"/>
    <property type="match status" value="1"/>
</dbReference>
<dbReference type="Pfam" id="PF04542">
    <property type="entry name" value="Sigma70_r2"/>
    <property type="match status" value="1"/>
</dbReference>
<dbReference type="InterPro" id="IPR039425">
    <property type="entry name" value="RNA_pol_sigma-70-like"/>
</dbReference>
<evidence type="ECO:0000313" key="7">
    <source>
        <dbReference type="EMBL" id="TKC55453.1"/>
    </source>
</evidence>
<dbReference type="NCBIfam" id="TIGR02985">
    <property type="entry name" value="Sig70_bacteroi1"/>
    <property type="match status" value="1"/>
</dbReference>
<keyword evidence="4" id="KW-0804">Transcription</keyword>
<dbReference type="Gene3D" id="1.10.1740.10">
    <property type="match status" value="1"/>
</dbReference>
<dbReference type="Proteomes" id="UP000309594">
    <property type="component" value="Unassembled WGS sequence"/>
</dbReference>
<evidence type="ECO:0000256" key="3">
    <source>
        <dbReference type="ARBA" id="ARBA00023082"/>
    </source>
</evidence>
<feature type="domain" description="RNA polymerase sigma-70 region 2" evidence="5">
    <location>
        <begin position="35"/>
        <end position="100"/>
    </location>
</feature>
<evidence type="ECO:0000256" key="1">
    <source>
        <dbReference type="ARBA" id="ARBA00010641"/>
    </source>
</evidence>
<dbReference type="AlphaFoldDB" id="A0A4U1FZS7"/>
<proteinExistence type="inferred from homology"/>
<dbReference type="PANTHER" id="PTHR43133">
    <property type="entry name" value="RNA POLYMERASE ECF-TYPE SIGMA FACTO"/>
    <property type="match status" value="1"/>
</dbReference>
<evidence type="ECO:0000259" key="5">
    <source>
        <dbReference type="Pfam" id="PF04542"/>
    </source>
</evidence>